<protein>
    <submittedName>
        <fullName evidence="1">Uncharacterized protein</fullName>
    </submittedName>
</protein>
<dbReference type="AlphaFoldDB" id="A0A9J6DX45"/>
<keyword evidence="2" id="KW-1185">Reference proteome</keyword>
<accession>A0A9J6DX45</accession>
<comment type="caution">
    <text evidence="1">The sequence shown here is derived from an EMBL/GenBank/DDBJ whole genome shotgun (WGS) entry which is preliminary data.</text>
</comment>
<evidence type="ECO:0000313" key="1">
    <source>
        <dbReference type="EMBL" id="KAH8026457.1"/>
    </source>
</evidence>
<organism evidence="1 2">
    <name type="scientific">Rhipicephalus microplus</name>
    <name type="common">Cattle tick</name>
    <name type="synonym">Boophilus microplus</name>
    <dbReference type="NCBI Taxonomy" id="6941"/>
    <lineage>
        <taxon>Eukaryota</taxon>
        <taxon>Metazoa</taxon>
        <taxon>Ecdysozoa</taxon>
        <taxon>Arthropoda</taxon>
        <taxon>Chelicerata</taxon>
        <taxon>Arachnida</taxon>
        <taxon>Acari</taxon>
        <taxon>Parasitiformes</taxon>
        <taxon>Ixodida</taxon>
        <taxon>Ixodoidea</taxon>
        <taxon>Ixodidae</taxon>
        <taxon>Rhipicephalinae</taxon>
        <taxon>Rhipicephalus</taxon>
        <taxon>Boophilus</taxon>
    </lineage>
</organism>
<sequence length="156" mass="17027">MLAHEHSLGAAQAARSRCLQLLLVAYQNTNACLAASFAAAATRLGLPVVLGTFGSRSNWGTLAALSPRQQKGRNRFLHPRPAQRKLLSWNRRNPKLGPQPMYSLGTLVLKVEDFPHLTPIQPQVNSLGGGSLRTLPLFVPHQDHPTAESREAQVPE</sequence>
<reference evidence="1" key="1">
    <citation type="journal article" date="2020" name="Cell">
        <title>Large-Scale Comparative Analyses of Tick Genomes Elucidate Their Genetic Diversity and Vector Capacities.</title>
        <authorList>
            <consortium name="Tick Genome and Microbiome Consortium (TIGMIC)"/>
            <person name="Jia N."/>
            <person name="Wang J."/>
            <person name="Shi W."/>
            <person name="Du L."/>
            <person name="Sun Y."/>
            <person name="Zhan W."/>
            <person name="Jiang J.F."/>
            <person name="Wang Q."/>
            <person name="Zhang B."/>
            <person name="Ji P."/>
            <person name="Bell-Sakyi L."/>
            <person name="Cui X.M."/>
            <person name="Yuan T.T."/>
            <person name="Jiang B.G."/>
            <person name="Yang W.F."/>
            <person name="Lam T.T."/>
            <person name="Chang Q.C."/>
            <person name="Ding S.J."/>
            <person name="Wang X.J."/>
            <person name="Zhu J.G."/>
            <person name="Ruan X.D."/>
            <person name="Zhao L."/>
            <person name="Wei J.T."/>
            <person name="Ye R.Z."/>
            <person name="Que T.C."/>
            <person name="Du C.H."/>
            <person name="Zhou Y.H."/>
            <person name="Cheng J.X."/>
            <person name="Dai P.F."/>
            <person name="Guo W.B."/>
            <person name="Han X.H."/>
            <person name="Huang E.J."/>
            <person name="Li L.F."/>
            <person name="Wei W."/>
            <person name="Gao Y.C."/>
            <person name="Liu J.Z."/>
            <person name="Shao H.Z."/>
            <person name="Wang X."/>
            <person name="Wang C.C."/>
            <person name="Yang T.C."/>
            <person name="Huo Q.B."/>
            <person name="Li W."/>
            <person name="Chen H.Y."/>
            <person name="Chen S.E."/>
            <person name="Zhou L.G."/>
            <person name="Ni X.B."/>
            <person name="Tian J.H."/>
            <person name="Sheng Y."/>
            <person name="Liu T."/>
            <person name="Pan Y.S."/>
            <person name="Xia L.Y."/>
            <person name="Li J."/>
            <person name="Zhao F."/>
            <person name="Cao W.C."/>
        </authorList>
    </citation>
    <scope>NUCLEOTIDE SEQUENCE</scope>
    <source>
        <strain evidence="1">Rmic-2018</strain>
    </source>
</reference>
<gene>
    <name evidence="1" type="ORF">HPB51_020567</name>
</gene>
<reference evidence="1" key="2">
    <citation type="submission" date="2021-09" db="EMBL/GenBank/DDBJ databases">
        <authorList>
            <person name="Jia N."/>
            <person name="Wang J."/>
            <person name="Shi W."/>
            <person name="Du L."/>
            <person name="Sun Y."/>
            <person name="Zhan W."/>
            <person name="Jiang J."/>
            <person name="Wang Q."/>
            <person name="Zhang B."/>
            <person name="Ji P."/>
            <person name="Sakyi L.B."/>
            <person name="Cui X."/>
            <person name="Yuan T."/>
            <person name="Jiang B."/>
            <person name="Yang W."/>
            <person name="Lam T.T.-Y."/>
            <person name="Chang Q."/>
            <person name="Ding S."/>
            <person name="Wang X."/>
            <person name="Zhu J."/>
            <person name="Ruan X."/>
            <person name="Zhao L."/>
            <person name="Wei J."/>
            <person name="Que T."/>
            <person name="Du C."/>
            <person name="Cheng J."/>
            <person name="Dai P."/>
            <person name="Han X."/>
            <person name="Huang E."/>
            <person name="Gao Y."/>
            <person name="Liu J."/>
            <person name="Shao H."/>
            <person name="Ye R."/>
            <person name="Li L."/>
            <person name="Wei W."/>
            <person name="Wang X."/>
            <person name="Wang C."/>
            <person name="Huo Q."/>
            <person name="Li W."/>
            <person name="Guo W."/>
            <person name="Chen H."/>
            <person name="Chen S."/>
            <person name="Zhou L."/>
            <person name="Zhou L."/>
            <person name="Ni X."/>
            <person name="Tian J."/>
            <person name="Zhou Y."/>
            <person name="Sheng Y."/>
            <person name="Liu T."/>
            <person name="Pan Y."/>
            <person name="Xia L."/>
            <person name="Li J."/>
            <person name="Zhao F."/>
            <person name="Cao W."/>
        </authorList>
    </citation>
    <scope>NUCLEOTIDE SEQUENCE</scope>
    <source>
        <strain evidence="1">Rmic-2018</strain>
        <tissue evidence="1">Larvae</tissue>
    </source>
</reference>
<evidence type="ECO:0000313" key="2">
    <source>
        <dbReference type="Proteomes" id="UP000821866"/>
    </source>
</evidence>
<dbReference type="Proteomes" id="UP000821866">
    <property type="component" value="Unassembled WGS sequence"/>
</dbReference>
<name>A0A9J6DX45_RHIMP</name>
<proteinExistence type="predicted"/>
<dbReference type="EMBL" id="JABSTU010000007">
    <property type="protein sequence ID" value="KAH8026457.1"/>
    <property type="molecule type" value="Genomic_DNA"/>
</dbReference>